<dbReference type="RefSeq" id="WP_097279016.1">
    <property type="nucleotide sequence ID" value="NZ_OCNJ01000004.1"/>
</dbReference>
<dbReference type="SUPFAM" id="SSF56399">
    <property type="entry name" value="ADP-ribosylation"/>
    <property type="match status" value="1"/>
</dbReference>
<dbReference type="EMBL" id="OCNJ01000004">
    <property type="protein sequence ID" value="SOD94577.1"/>
    <property type="molecule type" value="Genomic_DNA"/>
</dbReference>
<sequence length="198" mass="22255">MPHRQATSFVLGYHGTNRATGEAILAGERSMIRSENSYDWLGPGIYFWEADPVRALEWAEEWCGRKGRADPFVIGAVIDLGRCLDLLSRRSIAAVKAAYESLEDMYRSGRYPGPLPWNKGQTLDFERRHLDCAVIRHLHYLNSTVAGNPPFETVRGLFREGEAIYENAGFFEKTHIQIAVVDPANIKGFFRLPAVPSG</sequence>
<dbReference type="AlphaFoldDB" id="A0A286GGC6"/>
<gene>
    <name evidence="1" type="ORF">SAMN05421508_10438</name>
</gene>
<keyword evidence="2" id="KW-1185">Reference proteome</keyword>
<evidence type="ECO:0000313" key="2">
    <source>
        <dbReference type="Proteomes" id="UP000219621"/>
    </source>
</evidence>
<accession>A0A286GGC6</accession>
<name>A0A286GGC6_9PROT</name>
<dbReference type="OrthoDB" id="9800843at2"/>
<dbReference type="Proteomes" id="UP000219621">
    <property type="component" value="Unassembled WGS sequence"/>
</dbReference>
<protein>
    <recommendedName>
        <fullName evidence="3">DUF3990 domain-containing protein</fullName>
    </recommendedName>
</protein>
<proteinExistence type="predicted"/>
<reference evidence="1 2" key="1">
    <citation type="submission" date="2017-09" db="EMBL/GenBank/DDBJ databases">
        <authorList>
            <person name="Ehlers B."/>
            <person name="Leendertz F.H."/>
        </authorList>
    </citation>
    <scope>NUCLEOTIDE SEQUENCE [LARGE SCALE GENOMIC DNA]</scope>
    <source>
        <strain evidence="1 2">USBA 140</strain>
    </source>
</reference>
<evidence type="ECO:0000313" key="1">
    <source>
        <dbReference type="EMBL" id="SOD94577.1"/>
    </source>
</evidence>
<evidence type="ECO:0008006" key="3">
    <source>
        <dbReference type="Google" id="ProtNLM"/>
    </source>
</evidence>
<organism evidence="1 2">
    <name type="scientific">Caenispirillum bisanense</name>
    <dbReference type="NCBI Taxonomy" id="414052"/>
    <lineage>
        <taxon>Bacteria</taxon>
        <taxon>Pseudomonadati</taxon>
        <taxon>Pseudomonadota</taxon>
        <taxon>Alphaproteobacteria</taxon>
        <taxon>Rhodospirillales</taxon>
        <taxon>Novispirillaceae</taxon>
        <taxon>Caenispirillum</taxon>
    </lineage>
</organism>